<sequence length="85" mass="9827">MCSKHLKCNADIDSFIINREQLTLFANWIDRKEENFKYINDIPYKFNLLYRANRDGNTAGQFHAKCDNKGAGSFHILGRTGKLIC</sequence>
<evidence type="ECO:0008006" key="3">
    <source>
        <dbReference type="Google" id="ProtNLM"/>
    </source>
</evidence>
<comment type="caution">
    <text evidence="1">The sequence shown here is derived from an EMBL/GenBank/DDBJ whole genome shotgun (WGS) entry which is preliminary data.</text>
</comment>
<name>A0A2Z6R5W7_9GLOM</name>
<evidence type="ECO:0000313" key="1">
    <source>
        <dbReference type="EMBL" id="GBB97837.1"/>
    </source>
</evidence>
<reference evidence="1 2" key="1">
    <citation type="submission" date="2017-11" db="EMBL/GenBank/DDBJ databases">
        <title>The genome of Rhizophagus clarus HR1 reveals common genetic basis of auxotrophy among arbuscular mycorrhizal fungi.</title>
        <authorList>
            <person name="Kobayashi Y."/>
        </authorList>
    </citation>
    <scope>NUCLEOTIDE SEQUENCE [LARGE SCALE GENOMIC DNA]</scope>
    <source>
        <strain evidence="1 2">HR1</strain>
    </source>
</reference>
<dbReference type="EMBL" id="BEXD01002321">
    <property type="protein sequence ID" value="GBB97837.1"/>
    <property type="molecule type" value="Genomic_DNA"/>
</dbReference>
<proteinExistence type="predicted"/>
<keyword evidence="2" id="KW-1185">Reference proteome</keyword>
<gene>
    <name evidence="1" type="ORF">RclHR1_30870001</name>
</gene>
<dbReference type="Proteomes" id="UP000247702">
    <property type="component" value="Unassembled WGS sequence"/>
</dbReference>
<evidence type="ECO:0000313" key="2">
    <source>
        <dbReference type="Proteomes" id="UP000247702"/>
    </source>
</evidence>
<dbReference type="AlphaFoldDB" id="A0A2Z6R5W7"/>
<protein>
    <recommendedName>
        <fullName evidence="3">TLDc domain-containing protein</fullName>
    </recommendedName>
</protein>
<organism evidence="1 2">
    <name type="scientific">Rhizophagus clarus</name>
    <dbReference type="NCBI Taxonomy" id="94130"/>
    <lineage>
        <taxon>Eukaryota</taxon>
        <taxon>Fungi</taxon>
        <taxon>Fungi incertae sedis</taxon>
        <taxon>Mucoromycota</taxon>
        <taxon>Glomeromycotina</taxon>
        <taxon>Glomeromycetes</taxon>
        <taxon>Glomerales</taxon>
        <taxon>Glomeraceae</taxon>
        <taxon>Rhizophagus</taxon>
    </lineage>
</organism>
<accession>A0A2Z6R5W7</accession>